<protein>
    <recommendedName>
        <fullName evidence="8">Receptor</fullName>
    </recommendedName>
</protein>
<dbReference type="Proteomes" id="UP001501469">
    <property type="component" value="Unassembled WGS sequence"/>
</dbReference>
<evidence type="ECO:0000313" key="6">
    <source>
        <dbReference type="EMBL" id="GAA4034888.1"/>
    </source>
</evidence>
<feature type="transmembrane region" description="Helical" evidence="2">
    <location>
        <begin position="304"/>
        <end position="322"/>
    </location>
</feature>
<name>A0ABP7U2D5_9BACT</name>
<keyword evidence="1" id="KW-0175">Coiled coil</keyword>
<comment type="caution">
    <text evidence="6">The sequence shown here is derived from an EMBL/GenBank/DDBJ whole genome shotgun (WGS) entry which is preliminary data.</text>
</comment>
<feature type="domain" description="7TM-DISM receptor extracellular" evidence="3">
    <location>
        <begin position="182"/>
        <end position="383"/>
    </location>
</feature>
<evidence type="ECO:0000256" key="1">
    <source>
        <dbReference type="SAM" id="Coils"/>
    </source>
</evidence>
<reference evidence="7" key="1">
    <citation type="journal article" date="2019" name="Int. J. Syst. Evol. Microbiol.">
        <title>The Global Catalogue of Microorganisms (GCM) 10K type strain sequencing project: providing services to taxonomists for standard genome sequencing and annotation.</title>
        <authorList>
            <consortium name="The Broad Institute Genomics Platform"/>
            <consortium name="The Broad Institute Genome Sequencing Center for Infectious Disease"/>
            <person name="Wu L."/>
            <person name="Ma J."/>
        </authorList>
    </citation>
    <scope>NUCLEOTIDE SEQUENCE [LARGE SCALE GENOMIC DNA]</scope>
    <source>
        <strain evidence="7">JCM 17225</strain>
    </source>
</reference>
<evidence type="ECO:0000259" key="3">
    <source>
        <dbReference type="Pfam" id="PF07695"/>
    </source>
</evidence>
<sequence length="649" mass="74513">MLAALLLGPLWARAEATKPVVVDAKTEVILLDKVYFDVLEDPTGRLTLAQVQQPAVAARFGTLPGQPYTMRQPGAVYWMRFRVRNDGLLPSQWFLELFDSHLAHVTWYQPRGTGMLPDSVVTGAGRPYLTRYYQYRDFIFPLQLAPRSEQVYYVRLSSPTKTSLRSIVWNEQNLVIHLRNDSIWLGIFYGILGIIVLYNLCLFCFVRERTYLYYILYVLSCGLFFLSEDGLGFEYLWPSHPALNLIISDFAPVLLLVLFALYSHRFLDTAPRLPRYNSWLKRLTLLSVALILLDVVVLRSGRGYWLYVLPYAAYYAAGVLLLKQGSKPARFYLAANLVVAISVVFLIARKLGIELLSDQPITVYSMNIALVLEVFVLSYALGEKIQDIRNAALHTQQQLLKQLRKKHRVQEQLVAQLRRNQELKDNLNTELERQVLVRTDELQRHAQTIAGQNAELSGALALLHEQSVTIEQLNHELKRDLQHTQEARVLSKAVSFEDFCLTYPDRDACLRYLAEMKWATGFRCRKCGHEKSCEAREPYAQRCTRCGYVESPTAYTPLHRCKFDIVKALYCIFVVYTNQGNYSSLLLSQTLQLRRATCHSFLQKVHAAVLARQQAPGYVKNESWTNILFEEYQAIEPDEAVWSNVGELE</sequence>
<feature type="domain" description="Transposase zinc-ribbon" evidence="5">
    <location>
        <begin position="507"/>
        <end position="548"/>
    </location>
</feature>
<evidence type="ECO:0008006" key="8">
    <source>
        <dbReference type="Google" id="ProtNLM"/>
    </source>
</evidence>
<dbReference type="InterPro" id="IPR011622">
    <property type="entry name" value="7TMR_DISM_rcpt_extracell_dom2"/>
</dbReference>
<keyword evidence="2" id="KW-1133">Transmembrane helix</keyword>
<feature type="transmembrane region" description="Helical" evidence="2">
    <location>
        <begin position="211"/>
        <end position="227"/>
    </location>
</feature>
<feature type="domain" description="7TM-DISM receptor extracellular" evidence="4">
    <location>
        <begin position="35"/>
        <end position="169"/>
    </location>
</feature>
<feature type="transmembrane region" description="Helical" evidence="2">
    <location>
        <begin position="283"/>
        <end position="298"/>
    </location>
</feature>
<proteinExistence type="predicted"/>
<dbReference type="EMBL" id="BAABDK010000016">
    <property type="protein sequence ID" value="GAA4034888.1"/>
    <property type="molecule type" value="Genomic_DNA"/>
</dbReference>
<dbReference type="Pfam" id="PF07696">
    <property type="entry name" value="7TMR-DISMED2"/>
    <property type="match status" value="1"/>
</dbReference>
<feature type="transmembrane region" description="Helical" evidence="2">
    <location>
        <begin position="242"/>
        <end position="262"/>
    </location>
</feature>
<organism evidence="6 7">
    <name type="scientific">Hymenobacter glaciei</name>
    <dbReference type="NCBI Taxonomy" id="877209"/>
    <lineage>
        <taxon>Bacteria</taxon>
        <taxon>Pseudomonadati</taxon>
        <taxon>Bacteroidota</taxon>
        <taxon>Cytophagia</taxon>
        <taxon>Cytophagales</taxon>
        <taxon>Hymenobacteraceae</taxon>
        <taxon>Hymenobacter</taxon>
    </lineage>
</organism>
<evidence type="ECO:0000256" key="2">
    <source>
        <dbReference type="SAM" id="Phobius"/>
    </source>
</evidence>
<keyword evidence="7" id="KW-1185">Reference proteome</keyword>
<dbReference type="InterPro" id="IPR011623">
    <property type="entry name" value="7TMR_DISM_rcpt_extracell_dom1"/>
</dbReference>
<accession>A0ABP7U2D5</accession>
<dbReference type="Gene3D" id="2.60.40.2380">
    <property type="match status" value="1"/>
</dbReference>
<evidence type="ECO:0000259" key="4">
    <source>
        <dbReference type="Pfam" id="PF07696"/>
    </source>
</evidence>
<dbReference type="RefSeq" id="WP_345053428.1">
    <property type="nucleotide sequence ID" value="NZ_BAABDK010000016.1"/>
</dbReference>
<dbReference type="InterPro" id="IPR024442">
    <property type="entry name" value="Transposase_Zn_ribbon"/>
</dbReference>
<keyword evidence="2" id="KW-0812">Transmembrane</keyword>
<feature type="transmembrane region" description="Helical" evidence="2">
    <location>
        <begin position="361"/>
        <end position="381"/>
    </location>
</feature>
<keyword evidence="2" id="KW-0472">Membrane</keyword>
<feature type="transmembrane region" description="Helical" evidence="2">
    <location>
        <begin position="329"/>
        <end position="349"/>
    </location>
</feature>
<feature type="transmembrane region" description="Helical" evidence="2">
    <location>
        <begin position="183"/>
        <end position="206"/>
    </location>
</feature>
<dbReference type="Pfam" id="PF07695">
    <property type="entry name" value="7TMR-DISM_7TM"/>
    <property type="match status" value="1"/>
</dbReference>
<gene>
    <name evidence="6" type="ORF">GCM10022409_19220</name>
</gene>
<dbReference type="Pfam" id="PF12760">
    <property type="entry name" value="Zn_ribbon_IS1595"/>
    <property type="match status" value="1"/>
</dbReference>
<evidence type="ECO:0000313" key="7">
    <source>
        <dbReference type="Proteomes" id="UP001501469"/>
    </source>
</evidence>
<evidence type="ECO:0000259" key="5">
    <source>
        <dbReference type="Pfam" id="PF12760"/>
    </source>
</evidence>
<feature type="coiled-coil region" evidence="1">
    <location>
        <begin position="400"/>
        <end position="434"/>
    </location>
</feature>